<feature type="transmembrane region" description="Helical" evidence="7">
    <location>
        <begin position="127"/>
        <end position="146"/>
    </location>
</feature>
<dbReference type="GO" id="GO:0005886">
    <property type="term" value="C:plasma membrane"/>
    <property type="evidence" value="ECO:0007669"/>
    <property type="project" value="UniProtKB-SubCell"/>
</dbReference>
<comment type="subcellular location">
    <subcellularLocation>
        <location evidence="1 7">Cell membrane</location>
        <topology evidence="1 7">Multi-pass membrane protein</topology>
    </subcellularLocation>
</comment>
<reference evidence="10" key="1">
    <citation type="submission" date="2016-06" db="EMBL/GenBank/DDBJ databases">
        <authorList>
            <person name="Varghese N."/>
            <person name="Submissions Spin"/>
        </authorList>
    </citation>
    <scope>NUCLEOTIDE SEQUENCE [LARGE SCALE GENOMIC DNA]</scope>
    <source>
        <strain evidence="10">DSM 43168</strain>
    </source>
</reference>
<feature type="transmembrane region" description="Helical" evidence="7">
    <location>
        <begin position="190"/>
        <end position="214"/>
    </location>
</feature>
<sequence length="255" mass="26648">MDIARRGRPVALGALGVATVLVAWHLIRVTDTLPENSLPGPIPVLRNLPGLLVSAEFRSGLLDTLWTWALALGLATVAGVLVGALSKAIPGLAAPTSVAVDAFRSAPSTALIPIFILLLGLGTGMKMAVAVYAIVWPILINTIYGLSGVEPTRIDAARSMRFSWLRTQLVVALPSALPSIFTGVRIASGAALVVVISTELLGALNGVGTVLVAYQRAGRADYVIAGTLIVGVVGVFVYAAITWLEDHIVKWKSVD</sequence>
<dbReference type="InterPro" id="IPR000515">
    <property type="entry name" value="MetI-like"/>
</dbReference>
<evidence type="ECO:0000256" key="7">
    <source>
        <dbReference type="RuleBase" id="RU363032"/>
    </source>
</evidence>
<keyword evidence="3" id="KW-1003">Cell membrane</keyword>
<dbReference type="Pfam" id="PF00528">
    <property type="entry name" value="BPD_transp_1"/>
    <property type="match status" value="1"/>
</dbReference>
<keyword evidence="6 7" id="KW-0472">Membrane</keyword>
<dbReference type="GO" id="GO:0055085">
    <property type="term" value="P:transmembrane transport"/>
    <property type="evidence" value="ECO:0007669"/>
    <property type="project" value="InterPro"/>
</dbReference>
<evidence type="ECO:0000313" key="10">
    <source>
        <dbReference type="Proteomes" id="UP000183585"/>
    </source>
</evidence>
<dbReference type="PANTHER" id="PTHR30151:SF0">
    <property type="entry name" value="ABC TRANSPORTER PERMEASE PROTEIN MJ0413-RELATED"/>
    <property type="match status" value="1"/>
</dbReference>
<evidence type="ECO:0000313" key="9">
    <source>
        <dbReference type="EMBL" id="SCF35572.1"/>
    </source>
</evidence>
<evidence type="ECO:0000256" key="6">
    <source>
        <dbReference type="ARBA" id="ARBA00023136"/>
    </source>
</evidence>
<dbReference type="CDD" id="cd06261">
    <property type="entry name" value="TM_PBP2"/>
    <property type="match status" value="1"/>
</dbReference>
<feature type="transmembrane region" description="Helical" evidence="7">
    <location>
        <begin position="167"/>
        <end position="184"/>
    </location>
</feature>
<dbReference type="EMBL" id="FMCT01000009">
    <property type="protein sequence ID" value="SCF35572.1"/>
    <property type="molecule type" value="Genomic_DNA"/>
</dbReference>
<gene>
    <name evidence="9" type="ORF">GA0070563_109171</name>
</gene>
<keyword evidence="2 7" id="KW-0813">Transport</keyword>
<dbReference type="PANTHER" id="PTHR30151">
    <property type="entry name" value="ALKANE SULFONATE ABC TRANSPORTER-RELATED, MEMBRANE SUBUNIT"/>
    <property type="match status" value="1"/>
</dbReference>
<evidence type="ECO:0000256" key="5">
    <source>
        <dbReference type="ARBA" id="ARBA00022989"/>
    </source>
</evidence>
<feature type="transmembrane region" description="Helical" evidence="7">
    <location>
        <begin position="221"/>
        <end position="244"/>
    </location>
</feature>
<organism evidence="9 10">
    <name type="scientific">Micromonospora carbonacea</name>
    <dbReference type="NCBI Taxonomy" id="47853"/>
    <lineage>
        <taxon>Bacteria</taxon>
        <taxon>Bacillati</taxon>
        <taxon>Actinomycetota</taxon>
        <taxon>Actinomycetes</taxon>
        <taxon>Micromonosporales</taxon>
        <taxon>Micromonosporaceae</taxon>
        <taxon>Micromonospora</taxon>
    </lineage>
</organism>
<proteinExistence type="inferred from homology"/>
<dbReference type="AlphaFoldDB" id="A0A1C4ZRQ3"/>
<dbReference type="RefSeq" id="WP_074476173.1">
    <property type="nucleotide sequence ID" value="NZ_FMCT01000009.1"/>
</dbReference>
<protein>
    <submittedName>
        <fullName evidence="9">NitT/TauT family transport system permease protein</fullName>
    </submittedName>
</protein>
<feature type="domain" description="ABC transmembrane type-1" evidence="8">
    <location>
        <begin position="61"/>
        <end position="241"/>
    </location>
</feature>
<comment type="similarity">
    <text evidence="7">Belongs to the binding-protein-dependent transport system permease family.</text>
</comment>
<evidence type="ECO:0000256" key="4">
    <source>
        <dbReference type="ARBA" id="ARBA00022692"/>
    </source>
</evidence>
<evidence type="ECO:0000259" key="8">
    <source>
        <dbReference type="PROSITE" id="PS50928"/>
    </source>
</evidence>
<dbReference type="PROSITE" id="PS50928">
    <property type="entry name" value="ABC_TM1"/>
    <property type="match status" value="1"/>
</dbReference>
<evidence type="ECO:0000256" key="2">
    <source>
        <dbReference type="ARBA" id="ARBA00022448"/>
    </source>
</evidence>
<dbReference type="Proteomes" id="UP000183585">
    <property type="component" value="Unassembled WGS sequence"/>
</dbReference>
<keyword evidence="5 7" id="KW-1133">Transmembrane helix</keyword>
<feature type="transmembrane region" description="Helical" evidence="7">
    <location>
        <begin position="65"/>
        <end position="86"/>
    </location>
</feature>
<dbReference type="SUPFAM" id="SSF161098">
    <property type="entry name" value="MetI-like"/>
    <property type="match status" value="1"/>
</dbReference>
<keyword evidence="10" id="KW-1185">Reference proteome</keyword>
<dbReference type="Gene3D" id="1.10.3720.10">
    <property type="entry name" value="MetI-like"/>
    <property type="match status" value="1"/>
</dbReference>
<feature type="transmembrane region" description="Helical" evidence="7">
    <location>
        <begin position="9"/>
        <end position="27"/>
    </location>
</feature>
<name>A0A1C4ZRQ3_9ACTN</name>
<dbReference type="InterPro" id="IPR035906">
    <property type="entry name" value="MetI-like_sf"/>
</dbReference>
<accession>A0A1C4ZRQ3</accession>
<keyword evidence="4 7" id="KW-0812">Transmembrane</keyword>
<evidence type="ECO:0000256" key="3">
    <source>
        <dbReference type="ARBA" id="ARBA00022475"/>
    </source>
</evidence>
<feature type="transmembrane region" description="Helical" evidence="7">
    <location>
        <begin position="98"/>
        <end position="121"/>
    </location>
</feature>
<evidence type="ECO:0000256" key="1">
    <source>
        <dbReference type="ARBA" id="ARBA00004651"/>
    </source>
</evidence>